<dbReference type="RefSeq" id="WP_305012268.1">
    <property type="nucleotide sequence ID" value="NZ_JAUQSX010000007.1"/>
</dbReference>
<keyword evidence="2" id="KW-1185">Reference proteome</keyword>
<name>A0ABT9ACN3_9BACT</name>
<evidence type="ECO:0000313" key="1">
    <source>
        <dbReference type="EMBL" id="MDO7847591.1"/>
    </source>
</evidence>
<protein>
    <submittedName>
        <fullName evidence="1">Uncharacterized protein</fullName>
    </submittedName>
</protein>
<proteinExistence type="predicted"/>
<sequence>MDNFILIPTGKPAMEGDILLNYDGKLELAPYKQLVVHSSSLAQHLYHLADYQANTGEWYYAFGVITKNVWHGSIGLKVLQSTNPDLNLPLIPKEVVDEFIKSYNQVPA</sequence>
<comment type="caution">
    <text evidence="1">The sequence shown here is derived from an EMBL/GenBank/DDBJ whole genome shotgun (WGS) entry which is preliminary data.</text>
</comment>
<accession>A0ABT9ACN3</accession>
<gene>
    <name evidence="1" type="ORF">Q5H92_14570</name>
</gene>
<evidence type="ECO:0000313" key="2">
    <source>
        <dbReference type="Proteomes" id="UP001167796"/>
    </source>
</evidence>
<dbReference type="Proteomes" id="UP001167796">
    <property type="component" value="Unassembled WGS sequence"/>
</dbReference>
<dbReference type="EMBL" id="JAUQSX010000007">
    <property type="protein sequence ID" value="MDO7847591.1"/>
    <property type="molecule type" value="Genomic_DNA"/>
</dbReference>
<reference evidence="1" key="1">
    <citation type="submission" date="2023-07" db="EMBL/GenBank/DDBJ databases">
        <authorList>
            <person name="Kim M.K."/>
        </authorList>
    </citation>
    <scope>NUCLEOTIDE SEQUENCE</scope>
    <source>
        <strain evidence="1">M29</strain>
    </source>
</reference>
<organism evidence="1 2">
    <name type="scientific">Hymenobacter mellowenesis</name>
    <dbReference type="NCBI Taxonomy" id="3063995"/>
    <lineage>
        <taxon>Bacteria</taxon>
        <taxon>Pseudomonadati</taxon>
        <taxon>Bacteroidota</taxon>
        <taxon>Cytophagia</taxon>
        <taxon>Cytophagales</taxon>
        <taxon>Hymenobacteraceae</taxon>
        <taxon>Hymenobacter</taxon>
    </lineage>
</organism>